<name>A0ABW8C259_9ACTN</name>
<dbReference type="PANTHER" id="PTHR38436:SF1">
    <property type="entry name" value="ESTER CYCLASE"/>
    <property type="match status" value="1"/>
</dbReference>
<reference evidence="1 2" key="1">
    <citation type="submission" date="2024-10" db="EMBL/GenBank/DDBJ databases">
        <title>The Natural Products Discovery Center: Release of the First 8490 Sequenced Strains for Exploring Actinobacteria Biosynthetic Diversity.</title>
        <authorList>
            <person name="Kalkreuter E."/>
            <person name="Kautsar S.A."/>
            <person name="Yang D."/>
            <person name="Bader C.D."/>
            <person name="Teijaro C.N."/>
            <person name="Fluegel L."/>
            <person name="Davis C.M."/>
            <person name="Simpson J.R."/>
            <person name="Lauterbach L."/>
            <person name="Steele A.D."/>
            <person name="Gui C."/>
            <person name="Meng S."/>
            <person name="Li G."/>
            <person name="Viehrig K."/>
            <person name="Ye F."/>
            <person name="Su P."/>
            <person name="Kiefer A.F."/>
            <person name="Nichols A."/>
            <person name="Cepeda A.J."/>
            <person name="Yan W."/>
            <person name="Fan B."/>
            <person name="Jiang Y."/>
            <person name="Adhikari A."/>
            <person name="Zheng C.-J."/>
            <person name="Schuster L."/>
            <person name="Cowan T.M."/>
            <person name="Smanski M.J."/>
            <person name="Chevrette M.G."/>
            <person name="De Carvalho L.P.S."/>
            <person name="Shen B."/>
        </authorList>
    </citation>
    <scope>NUCLEOTIDE SEQUENCE [LARGE SCALE GENOMIC DNA]</scope>
    <source>
        <strain evidence="1 2">NPDC053399</strain>
    </source>
</reference>
<dbReference type="RefSeq" id="WP_399645774.1">
    <property type="nucleotide sequence ID" value="NZ_JBITYG010000002.1"/>
</dbReference>
<dbReference type="SUPFAM" id="SSF54427">
    <property type="entry name" value="NTF2-like"/>
    <property type="match status" value="2"/>
</dbReference>
<evidence type="ECO:0000313" key="2">
    <source>
        <dbReference type="Proteomes" id="UP001614394"/>
    </source>
</evidence>
<keyword evidence="2" id="KW-1185">Reference proteome</keyword>
<organism evidence="1 2">
    <name type="scientific">Streptomyces fildesensis</name>
    <dbReference type="NCBI Taxonomy" id="375757"/>
    <lineage>
        <taxon>Bacteria</taxon>
        <taxon>Bacillati</taxon>
        <taxon>Actinomycetota</taxon>
        <taxon>Actinomycetes</taxon>
        <taxon>Kitasatosporales</taxon>
        <taxon>Streptomycetaceae</taxon>
        <taxon>Streptomyces</taxon>
    </lineage>
</organism>
<sequence length="290" mass="31677">MTIGYIVGATPARVGNAEVVRELFEEVLAGHRFDEAAERICPGYVEHDPLVSSMTGGLVGFWRTIAAEFDDLEVAVENLVPDNDRVMLFVTWRGRTRTGAMGALHTAELFRLEGGKVAEHWDVVDQSVLVPLGIGPVEGRQPAGPGLVGPHTDLEVANAELVLGAYRVVFSEHRLDLAETYYHQNYAHHNLKTDQVPAGLDAFKAYFADNIAAFPDLTTTVEHIVADGDRVMVFVLWRGTLTGAWSGGGPSDQELVMRTCDQFRIAGGKVAEHWEVVDYLALEQAGLPTP</sequence>
<dbReference type="Proteomes" id="UP001614394">
    <property type="component" value="Unassembled WGS sequence"/>
</dbReference>
<dbReference type="Pfam" id="PF07366">
    <property type="entry name" value="SnoaL"/>
    <property type="match status" value="2"/>
</dbReference>
<dbReference type="Gene3D" id="3.10.450.50">
    <property type="match status" value="2"/>
</dbReference>
<accession>A0ABW8C259</accession>
<dbReference type="EMBL" id="JBITYG010000002">
    <property type="protein sequence ID" value="MFI9100508.1"/>
    <property type="molecule type" value="Genomic_DNA"/>
</dbReference>
<comment type="caution">
    <text evidence="1">The sequence shown here is derived from an EMBL/GenBank/DDBJ whole genome shotgun (WGS) entry which is preliminary data.</text>
</comment>
<evidence type="ECO:0000313" key="1">
    <source>
        <dbReference type="EMBL" id="MFI9100508.1"/>
    </source>
</evidence>
<gene>
    <name evidence="1" type="ORF">ACIGXA_08265</name>
</gene>
<dbReference type="PANTHER" id="PTHR38436">
    <property type="entry name" value="POLYKETIDE CYCLASE SNOAL-LIKE DOMAIN"/>
    <property type="match status" value="1"/>
</dbReference>
<dbReference type="InterPro" id="IPR032710">
    <property type="entry name" value="NTF2-like_dom_sf"/>
</dbReference>
<protein>
    <submittedName>
        <fullName evidence="1">Ester cyclase</fullName>
    </submittedName>
</protein>
<proteinExistence type="predicted"/>
<dbReference type="InterPro" id="IPR009959">
    <property type="entry name" value="Cyclase_SnoaL-like"/>
</dbReference>